<evidence type="ECO:0000256" key="5">
    <source>
        <dbReference type="ARBA" id="ARBA00023002"/>
    </source>
</evidence>
<comment type="catalytic activity">
    <reaction evidence="6 7">
        <text>N-acetyl-L-glutamate 5-semialdehyde + phosphate + NADP(+) = N-acetyl-L-glutamyl 5-phosphate + NADPH + H(+)</text>
        <dbReference type="Rhea" id="RHEA:21588"/>
        <dbReference type="ChEBI" id="CHEBI:15378"/>
        <dbReference type="ChEBI" id="CHEBI:29123"/>
        <dbReference type="ChEBI" id="CHEBI:43474"/>
        <dbReference type="ChEBI" id="CHEBI:57783"/>
        <dbReference type="ChEBI" id="CHEBI:57936"/>
        <dbReference type="ChEBI" id="CHEBI:58349"/>
        <dbReference type="EC" id="1.2.1.38"/>
    </reaction>
</comment>
<dbReference type="GO" id="GO:0005737">
    <property type="term" value="C:cytoplasm"/>
    <property type="evidence" value="ECO:0007669"/>
    <property type="project" value="UniProtKB-SubCell"/>
</dbReference>
<dbReference type="Proteomes" id="UP000036356">
    <property type="component" value="Unassembled WGS sequence"/>
</dbReference>
<dbReference type="GO" id="GO:0051287">
    <property type="term" value="F:NAD binding"/>
    <property type="evidence" value="ECO:0007669"/>
    <property type="project" value="InterPro"/>
</dbReference>
<organism evidence="10 11">
    <name type="scientific">Desulfosporosinus acididurans</name>
    <dbReference type="NCBI Taxonomy" id="476652"/>
    <lineage>
        <taxon>Bacteria</taxon>
        <taxon>Bacillati</taxon>
        <taxon>Bacillota</taxon>
        <taxon>Clostridia</taxon>
        <taxon>Eubacteriales</taxon>
        <taxon>Desulfitobacteriaceae</taxon>
        <taxon>Desulfosporosinus</taxon>
    </lineage>
</organism>
<dbReference type="EC" id="1.2.1.38" evidence="7"/>
<dbReference type="UniPathway" id="UPA00068">
    <property type="reaction ID" value="UER00108"/>
</dbReference>
<accession>A0A0J1FVT7</accession>
<evidence type="ECO:0000256" key="3">
    <source>
        <dbReference type="ARBA" id="ARBA00022605"/>
    </source>
</evidence>
<protein>
    <recommendedName>
        <fullName evidence="7">N-acetyl-gamma-glutamyl-phosphate reductase</fullName>
        <shortName evidence="7">AGPR</shortName>
        <ecNumber evidence="7">1.2.1.38</ecNumber>
    </recommendedName>
    <alternativeName>
        <fullName evidence="7">N-acetyl-glutamate semialdehyde dehydrogenase</fullName>
        <shortName evidence="7">NAGSA dehydrogenase</shortName>
    </alternativeName>
</protein>
<dbReference type="GO" id="GO:0006526">
    <property type="term" value="P:L-arginine biosynthetic process"/>
    <property type="evidence" value="ECO:0007669"/>
    <property type="project" value="UniProtKB-UniRule"/>
</dbReference>
<dbReference type="PATRIC" id="fig|476652.3.peg.760"/>
<dbReference type="PANTHER" id="PTHR32338:SF10">
    <property type="entry name" value="N-ACETYL-GAMMA-GLUTAMYL-PHOSPHATE REDUCTASE, CHLOROPLASTIC-RELATED"/>
    <property type="match status" value="1"/>
</dbReference>
<keyword evidence="4 7" id="KW-0521">NADP</keyword>
<comment type="subcellular location">
    <subcellularLocation>
        <location evidence="7">Cytoplasm</location>
    </subcellularLocation>
</comment>
<dbReference type="NCBIfam" id="TIGR01850">
    <property type="entry name" value="argC"/>
    <property type="match status" value="1"/>
</dbReference>
<dbReference type="InterPro" id="IPR000706">
    <property type="entry name" value="AGPR_type-1"/>
</dbReference>
<comment type="function">
    <text evidence="7">Catalyzes the NADPH-dependent reduction of N-acetyl-5-glutamyl phosphate to yield N-acetyl-L-glutamate 5-semialdehyde.</text>
</comment>
<dbReference type="PANTHER" id="PTHR32338">
    <property type="entry name" value="N-ACETYL-GAMMA-GLUTAMYL-PHOSPHATE REDUCTASE, CHLOROPLASTIC-RELATED-RELATED"/>
    <property type="match status" value="1"/>
</dbReference>
<dbReference type="CDD" id="cd23934">
    <property type="entry name" value="AGPR_1_C"/>
    <property type="match status" value="1"/>
</dbReference>
<dbReference type="InterPro" id="IPR036291">
    <property type="entry name" value="NAD(P)-bd_dom_sf"/>
</dbReference>
<dbReference type="InterPro" id="IPR058924">
    <property type="entry name" value="AGPR_dimerisation_dom"/>
</dbReference>
<name>A0A0J1FVT7_9FIRM</name>
<evidence type="ECO:0000259" key="9">
    <source>
        <dbReference type="SMART" id="SM00859"/>
    </source>
</evidence>
<dbReference type="CDD" id="cd17895">
    <property type="entry name" value="AGPR_1_N"/>
    <property type="match status" value="1"/>
</dbReference>
<comment type="similarity">
    <text evidence="7">Belongs to the NAGSA dehydrogenase family. Type 1 subfamily.</text>
</comment>
<feature type="active site" evidence="7 8">
    <location>
        <position position="169"/>
    </location>
</feature>
<evidence type="ECO:0000256" key="1">
    <source>
        <dbReference type="ARBA" id="ARBA00004862"/>
    </source>
</evidence>
<reference evidence="10 11" key="1">
    <citation type="submission" date="2015-06" db="EMBL/GenBank/DDBJ databases">
        <title>Draft genome of the moderately acidophilic sulfate reducer Candidatus Desulfosporosinus acididurans strain M1.</title>
        <authorList>
            <person name="Poehlein A."/>
            <person name="Petzsch P."/>
            <person name="Johnson B.D."/>
            <person name="Schloemann M."/>
            <person name="Daniel R."/>
            <person name="Muehling M."/>
        </authorList>
    </citation>
    <scope>NUCLEOTIDE SEQUENCE [LARGE SCALE GENOMIC DNA]</scope>
    <source>
        <strain evidence="10 11">M1</strain>
    </source>
</reference>
<keyword evidence="3 7" id="KW-0028">Amino-acid biosynthesis</keyword>
<sequence>MEGIELLYERMYNYENETRVEEMTMRVGVLGATGYAGQELVRLLRRHEEVAELVLSSSSVAGQGYEEVYPHWNGQNIGILQDEDVPDLDVLFCALPHGLTASRARGFLDRKIKVIDLGADFRLNSAQVYEEWYKLKHPDVDLLGQAVYGLPELYREKIKGQSLIANPGCYPTATLLALVPLLKEQLLQTEMLVIDAKSGVSGAGRGVSLGNHFSEVNENFKAYGVASHRHTPEIEQELSRAAGQPLTVSFTPHLVPMTRGMLITIYAKVKEGINEADLRNCWLKHYASEQFVHLLPQGTWPQTKFSSGSNHAFLQLTVDRRTGNAVIVSTIDNLMKGAAGQAVQNMNLVVGWPEELGLSGTALWP</sequence>
<dbReference type="EMBL" id="LDZY01000002">
    <property type="protein sequence ID" value="KLU67530.1"/>
    <property type="molecule type" value="Genomic_DNA"/>
</dbReference>
<dbReference type="InterPro" id="IPR023013">
    <property type="entry name" value="AGPR_AS"/>
</dbReference>
<dbReference type="SUPFAM" id="SSF51735">
    <property type="entry name" value="NAD(P)-binding Rossmann-fold domains"/>
    <property type="match status" value="1"/>
</dbReference>
<dbReference type="SMART" id="SM00859">
    <property type="entry name" value="Semialdhyde_dh"/>
    <property type="match status" value="1"/>
</dbReference>
<dbReference type="STRING" id="476652.DEAC_c07430"/>
<keyword evidence="11" id="KW-1185">Reference proteome</keyword>
<dbReference type="Gene3D" id="3.40.50.720">
    <property type="entry name" value="NAD(P)-binding Rossmann-like Domain"/>
    <property type="match status" value="1"/>
</dbReference>
<feature type="domain" description="Semialdehyde dehydrogenase NAD-binding" evidence="9">
    <location>
        <begin position="26"/>
        <end position="161"/>
    </location>
</feature>
<dbReference type="PROSITE" id="PS01224">
    <property type="entry name" value="ARGC"/>
    <property type="match status" value="1"/>
</dbReference>
<keyword evidence="5 7" id="KW-0560">Oxidoreductase</keyword>
<dbReference type="HAMAP" id="MF_00150">
    <property type="entry name" value="ArgC_type1"/>
    <property type="match status" value="1"/>
</dbReference>
<keyword evidence="2 7" id="KW-0055">Arginine biosynthesis</keyword>
<proteinExistence type="inferred from homology"/>
<evidence type="ECO:0000313" key="11">
    <source>
        <dbReference type="Proteomes" id="UP000036356"/>
    </source>
</evidence>
<gene>
    <name evidence="7 10" type="primary">argC</name>
    <name evidence="10" type="ORF">DEAC_c07430</name>
</gene>
<dbReference type="Gene3D" id="3.30.360.10">
    <property type="entry name" value="Dihydrodipicolinate Reductase, domain 2"/>
    <property type="match status" value="1"/>
</dbReference>
<dbReference type="SUPFAM" id="SSF55347">
    <property type="entry name" value="Glyceraldehyde-3-phosphate dehydrogenase-like, C-terminal domain"/>
    <property type="match status" value="1"/>
</dbReference>
<evidence type="ECO:0000256" key="4">
    <source>
        <dbReference type="ARBA" id="ARBA00022857"/>
    </source>
</evidence>
<keyword evidence="7" id="KW-0963">Cytoplasm</keyword>
<comment type="pathway">
    <text evidence="1 7">Amino-acid biosynthesis; L-arginine biosynthesis; N(2)-acetyl-L-ornithine from L-glutamate: step 3/4.</text>
</comment>
<dbReference type="Pfam" id="PF01118">
    <property type="entry name" value="Semialdhyde_dh"/>
    <property type="match status" value="1"/>
</dbReference>
<dbReference type="InterPro" id="IPR050085">
    <property type="entry name" value="AGPR"/>
</dbReference>
<dbReference type="GO" id="GO:0003942">
    <property type="term" value="F:N-acetyl-gamma-glutamyl-phosphate reductase activity"/>
    <property type="evidence" value="ECO:0007669"/>
    <property type="project" value="UniProtKB-UniRule"/>
</dbReference>
<evidence type="ECO:0000256" key="2">
    <source>
        <dbReference type="ARBA" id="ARBA00022571"/>
    </source>
</evidence>
<dbReference type="GO" id="GO:0070401">
    <property type="term" value="F:NADP+ binding"/>
    <property type="evidence" value="ECO:0007669"/>
    <property type="project" value="InterPro"/>
</dbReference>
<dbReference type="AlphaFoldDB" id="A0A0J1FVT7"/>
<dbReference type="FunFam" id="3.30.360.10:FF:000014">
    <property type="entry name" value="N-acetyl-gamma-glutamyl-phosphate reductase"/>
    <property type="match status" value="1"/>
</dbReference>
<evidence type="ECO:0000256" key="6">
    <source>
        <dbReference type="ARBA" id="ARBA00050557"/>
    </source>
</evidence>
<comment type="caution">
    <text evidence="10">The sequence shown here is derived from an EMBL/GenBank/DDBJ whole genome shotgun (WGS) entry which is preliminary data.</text>
</comment>
<evidence type="ECO:0000256" key="8">
    <source>
        <dbReference type="PROSITE-ProRule" id="PRU10010"/>
    </source>
</evidence>
<dbReference type="InterPro" id="IPR000534">
    <property type="entry name" value="Semialdehyde_DH_NAD-bd"/>
</dbReference>
<evidence type="ECO:0000256" key="7">
    <source>
        <dbReference type="HAMAP-Rule" id="MF_00150"/>
    </source>
</evidence>
<evidence type="ECO:0000313" key="10">
    <source>
        <dbReference type="EMBL" id="KLU67530.1"/>
    </source>
</evidence>
<dbReference type="Pfam" id="PF22698">
    <property type="entry name" value="Semialdhyde_dhC_1"/>
    <property type="match status" value="1"/>
</dbReference>